<dbReference type="InterPro" id="IPR008532">
    <property type="entry name" value="NFACT_RNA-bd"/>
</dbReference>
<evidence type="ECO:0000313" key="3">
    <source>
        <dbReference type="Proteomes" id="UP001272515"/>
    </source>
</evidence>
<dbReference type="Pfam" id="PF05670">
    <property type="entry name" value="NFACT-R_1"/>
    <property type="match status" value="1"/>
</dbReference>
<dbReference type="PANTHER" id="PTHR15239:SF6">
    <property type="entry name" value="RIBOSOME QUALITY CONTROL COMPLEX SUBUNIT NEMF"/>
    <property type="match status" value="1"/>
</dbReference>
<proteinExistence type="predicted"/>
<organism evidence="2 3">
    <name type="scientific">Veillonella absiana</name>
    <dbReference type="NCBI Taxonomy" id="3079305"/>
    <lineage>
        <taxon>Bacteria</taxon>
        <taxon>Bacillati</taxon>
        <taxon>Bacillota</taxon>
        <taxon>Negativicutes</taxon>
        <taxon>Veillonellales</taxon>
        <taxon>Veillonellaceae</taxon>
        <taxon>Veillonella</taxon>
    </lineage>
</organism>
<accession>A0ABU3Z943</accession>
<gene>
    <name evidence="2" type="ORF">RVY80_06225</name>
</gene>
<dbReference type="InterPro" id="IPR051608">
    <property type="entry name" value="RQC_Subunit_NEMF"/>
</dbReference>
<dbReference type="Gene3D" id="2.30.310.10">
    <property type="entry name" value="ibrinogen binding protein from staphylococcus aureus domain"/>
    <property type="match status" value="1"/>
</dbReference>
<sequence length="573" mass="65069">MNLDGLTMSVLADELKSAIQAGQIQKLYQIDKTTLLFKIHTSRDNFDLIITVGASPALYLSAPLQDLPKEPSSLCMFLRKHIEGSRITSIDQINGDRIFCISIDKLEMNGSITTTKIYVELMGKYSNCIFVQDGVILESLIHVSPLMSRERSIGPKIPYELPPNTQRVSLLDFSESELLDLLRTFHQGNVENSIRNIFNGFGKPLLQELLTRAQLDGKVEFDELSPEKIQILAHVLHMVSTELKDAHGIMEYHNSNNKLVHSPIQLSTGTLEKTYETISAAIAQSVKSDGAIHTADRELEKIITNAIKKEELRHSKIQKELDDTDKMDTYKLYGDLLMINGHLQVQYESSIDLPNLLDESGNTDMMLTIPLNPQLNIIENGQAYYKLYTKLKNRMISGRYQLDSSTTKLMYYKSILYSLSLATTRESLEEIRSECMDAGIIKKSKKPLSYKLSKTNYIHFNVPGGEVFIGRNNQQNEYLTHRFAKPNDLWFHTQDIQGSHVILRASNPDDDMISRVAQYAAYYSRGRDSSKVPVDYTYIKSIKKPPASPLGFVIFNTHQTMIVEPKKPEYIKE</sequence>
<comment type="caution">
    <text evidence="2">The sequence shown here is derived from an EMBL/GenBank/DDBJ whole genome shotgun (WGS) entry which is preliminary data.</text>
</comment>
<dbReference type="EMBL" id="JAWJZB010000006">
    <property type="protein sequence ID" value="MDV5088439.1"/>
    <property type="molecule type" value="Genomic_DNA"/>
</dbReference>
<dbReference type="Proteomes" id="UP001272515">
    <property type="component" value="Unassembled WGS sequence"/>
</dbReference>
<dbReference type="Pfam" id="PF05833">
    <property type="entry name" value="NFACT_N"/>
    <property type="match status" value="1"/>
</dbReference>
<dbReference type="RefSeq" id="WP_295187988.1">
    <property type="nucleotide sequence ID" value="NZ_JAWJZA010000003.1"/>
</dbReference>
<reference evidence="2 3" key="1">
    <citation type="submission" date="2023-10" db="EMBL/GenBank/DDBJ databases">
        <title>Veillonella sp. nov., isolated from a pig farm feces dump.</title>
        <authorList>
            <person name="Chang Y.-H."/>
        </authorList>
    </citation>
    <scope>NUCLEOTIDE SEQUENCE [LARGE SCALE GENOMIC DNA]</scope>
    <source>
        <strain evidence="2 3">YH-vei2233</strain>
    </source>
</reference>
<name>A0ABU3Z943_9FIRM</name>
<feature type="domain" description="NFACT RNA-binding" evidence="1">
    <location>
        <begin position="466"/>
        <end position="546"/>
    </location>
</feature>
<protein>
    <submittedName>
        <fullName evidence="2">NFACT family protein</fullName>
    </submittedName>
</protein>
<dbReference type="PANTHER" id="PTHR15239">
    <property type="entry name" value="NUCLEAR EXPORT MEDIATOR FACTOR NEMF"/>
    <property type="match status" value="1"/>
</dbReference>
<evidence type="ECO:0000313" key="2">
    <source>
        <dbReference type="EMBL" id="MDV5088439.1"/>
    </source>
</evidence>
<evidence type="ECO:0000259" key="1">
    <source>
        <dbReference type="Pfam" id="PF05670"/>
    </source>
</evidence>
<keyword evidence="3" id="KW-1185">Reference proteome</keyword>